<proteinExistence type="predicted"/>
<dbReference type="EMBL" id="MU155254">
    <property type="protein sequence ID" value="KAF9477676.1"/>
    <property type="molecule type" value="Genomic_DNA"/>
</dbReference>
<gene>
    <name evidence="1" type="ORF">BDN70DRAFT_810345</name>
</gene>
<dbReference type="OrthoDB" id="3366231at2759"/>
<dbReference type="Proteomes" id="UP000807469">
    <property type="component" value="Unassembled WGS sequence"/>
</dbReference>
<protein>
    <submittedName>
        <fullName evidence="1">Uncharacterized protein</fullName>
    </submittedName>
</protein>
<name>A0A9P5Z1C4_9AGAR</name>
<evidence type="ECO:0000313" key="2">
    <source>
        <dbReference type="Proteomes" id="UP000807469"/>
    </source>
</evidence>
<reference evidence="1" key="1">
    <citation type="submission" date="2020-11" db="EMBL/GenBank/DDBJ databases">
        <authorList>
            <consortium name="DOE Joint Genome Institute"/>
            <person name="Ahrendt S."/>
            <person name="Riley R."/>
            <person name="Andreopoulos W."/>
            <person name="Labutti K."/>
            <person name="Pangilinan J."/>
            <person name="Ruiz-Duenas F.J."/>
            <person name="Barrasa J.M."/>
            <person name="Sanchez-Garcia M."/>
            <person name="Camarero S."/>
            <person name="Miyauchi S."/>
            <person name="Serrano A."/>
            <person name="Linde D."/>
            <person name="Babiker R."/>
            <person name="Drula E."/>
            <person name="Ayuso-Fernandez I."/>
            <person name="Pacheco R."/>
            <person name="Padilla G."/>
            <person name="Ferreira P."/>
            <person name="Barriuso J."/>
            <person name="Kellner H."/>
            <person name="Castanera R."/>
            <person name="Alfaro M."/>
            <person name="Ramirez L."/>
            <person name="Pisabarro A.G."/>
            <person name="Kuo A."/>
            <person name="Tritt A."/>
            <person name="Lipzen A."/>
            <person name="He G."/>
            <person name="Yan M."/>
            <person name="Ng V."/>
            <person name="Cullen D."/>
            <person name="Martin F."/>
            <person name="Rosso M.-N."/>
            <person name="Henrissat B."/>
            <person name="Hibbett D."/>
            <person name="Martinez A.T."/>
            <person name="Grigoriev I.V."/>
        </authorList>
    </citation>
    <scope>NUCLEOTIDE SEQUENCE</scope>
    <source>
        <strain evidence="1">CIRM-BRFM 674</strain>
    </source>
</reference>
<sequence length="117" mass="13097">MDEFSTWFISPLSTPRLLWGAIRAGRQHACPTCRVVLLTGETPGFCCGPNGSKFLDVPPLPPLPPEYDIFMNDLRISSLSRVLNLVFSFASLESTHKFPNFDDNPAFVAIQGKIYHR</sequence>
<dbReference type="AlphaFoldDB" id="A0A9P5Z1C4"/>
<comment type="caution">
    <text evidence="1">The sequence shown here is derived from an EMBL/GenBank/DDBJ whole genome shotgun (WGS) entry which is preliminary data.</text>
</comment>
<organism evidence="1 2">
    <name type="scientific">Pholiota conissans</name>
    <dbReference type="NCBI Taxonomy" id="109636"/>
    <lineage>
        <taxon>Eukaryota</taxon>
        <taxon>Fungi</taxon>
        <taxon>Dikarya</taxon>
        <taxon>Basidiomycota</taxon>
        <taxon>Agaricomycotina</taxon>
        <taxon>Agaricomycetes</taxon>
        <taxon>Agaricomycetidae</taxon>
        <taxon>Agaricales</taxon>
        <taxon>Agaricineae</taxon>
        <taxon>Strophariaceae</taxon>
        <taxon>Pholiota</taxon>
    </lineage>
</organism>
<evidence type="ECO:0000313" key="1">
    <source>
        <dbReference type="EMBL" id="KAF9477676.1"/>
    </source>
</evidence>
<keyword evidence="2" id="KW-1185">Reference proteome</keyword>
<accession>A0A9P5Z1C4</accession>
<feature type="non-terminal residue" evidence="1">
    <location>
        <position position="117"/>
    </location>
</feature>